<evidence type="ECO:0000313" key="8">
    <source>
        <dbReference type="EMBL" id="WOG93338.1"/>
    </source>
</evidence>
<proteinExistence type="predicted"/>
<accession>A0AAF0WRV2</accession>
<dbReference type="InterPro" id="IPR016177">
    <property type="entry name" value="DNA-bd_dom_sf"/>
</dbReference>
<dbReference type="Proteomes" id="UP000077755">
    <property type="component" value="Chromosome 3"/>
</dbReference>
<evidence type="ECO:0000313" key="9">
    <source>
        <dbReference type="Proteomes" id="UP000077755"/>
    </source>
</evidence>
<dbReference type="CDD" id="cd00018">
    <property type="entry name" value="AP2"/>
    <property type="match status" value="2"/>
</dbReference>
<reference evidence="8" key="2">
    <citation type="submission" date="2022-03" db="EMBL/GenBank/DDBJ databases">
        <title>Draft title - Genomic analysis of global carrot germplasm unveils the trajectory of domestication and the origin of high carotenoid orange carrot.</title>
        <authorList>
            <person name="Iorizzo M."/>
            <person name="Ellison S."/>
            <person name="Senalik D."/>
            <person name="Macko-Podgorni A."/>
            <person name="Grzebelus D."/>
            <person name="Bostan H."/>
            <person name="Rolling W."/>
            <person name="Curaba J."/>
            <person name="Simon P."/>
        </authorList>
    </citation>
    <scope>NUCLEOTIDE SEQUENCE</scope>
    <source>
        <tissue evidence="8">Leaf</tissue>
    </source>
</reference>
<dbReference type="InterPro" id="IPR001471">
    <property type="entry name" value="AP2/ERF_dom"/>
</dbReference>
<feature type="compositionally biased region" description="Basic and acidic residues" evidence="6">
    <location>
        <begin position="1"/>
        <end position="12"/>
    </location>
</feature>
<dbReference type="GO" id="GO:0003700">
    <property type="term" value="F:DNA-binding transcription factor activity"/>
    <property type="evidence" value="ECO:0007669"/>
    <property type="project" value="InterPro"/>
</dbReference>
<keyword evidence="5" id="KW-0539">Nucleus</keyword>
<dbReference type="InterPro" id="IPR036955">
    <property type="entry name" value="AP2/ERF_dom_sf"/>
</dbReference>
<dbReference type="GO" id="GO:0003677">
    <property type="term" value="F:DNA binding"/>
    <property type="evidence" value="ECO:0007669"/>
    <property type="project" value="UniProtKB-KW"/>
</dbReference>
<dbReference type="EMBL" id="CP093345">
    <property type="protein sequence ID" value="WOG93338.1"/>
    <property type="molecule type" value="Genomic_DNA"/>
</dbReference>
<feature type="domain" description="AP2/ERF" evidence="7">
    <location>
        <begin position="144"/>
        <end position="217"/>
    </location>
</feature>
<evidence type="ECO:0000256" key="5">
    <source>
        <dbReference type="ARBA" id="ARBA00023242"/>
    </source>
</evidence>
<feature type="region of interest" description="Disordered" evidence="6">
    <location>
        <begin position="1"/>
        <end position="73"/>
    </location>
</feature>
<dbReference type="SMART" id="SM00380">
    <property type="entry name" value="AP2"/>
    <property type="match status" value="2"/>
</dbReference>
<dbReference type="Gene3D" id="3.30.730.10">
    <property type="entry name" value="AP2/ERF domain"/>
    <property type="match status" value="2"/>
</dbReference>
<keyword evidence="4" id="KW-0804">Transcription</keyword>
<name>A0AAF0WRV2_DAUCS</name>
<feature type="compositionally biased region" description="Low complexity" evidence="6">
    <location>
        <begin position="44"/>
        <end position="63"/>
    </location>
</feature>
<dbReference type="PRINTS" id="PR00367">
    <property type="entry name" value="ETHRSPELEMNT"/>
</dbReference>
<evidence type="ECO:0000256" key="4">
    <source>
        <dbReference type="ARBA" id="ARBA00023163"/>
    </source>
</evidence>
<evidence type="ECO:0000256" key="2">
    <source>
        <dbReference type="ARBA" id="ARBA00023015"/>
    </source>
</evidence>
<keyword evidence="3" id="KW-0238">DNA-binding</keyword>
<dbReference type="AlphaFoldDB" id="A0AAF0WRV2"/>
<dbReference type="GO" id="GO:0005634">
    <property type="term" value="C:nucleus"/>
    <property type="evidence" value="ECO:0007669"/>
    <property type="project" value="UniProtKB-SubCell"/>
</dbReference>
<sequence length="383" mass="43022">MATMFIKREEKPSRRRLSMADGEGQDVKPVKRRRRDSAAIARGSDAPQQPQPQQADQASAPAPTTVKRSSRFRGVSRHRWTGRYEAHLWDKLSWNVTQKKKGKQGAYDEEESAARAYDLAALKYWGTTTFTNFPVFEYASELQIMQGVTKEEYLASLRRKSSGFSRGVSKYRGARIGRVFGNKYLYLGTYSTQEEAARAYDIAAIEYRGINAVTNFDLSTYIRWLKPGATSPGIPQVPEINVEPQSVTYDNFNTNKEGHSSFYNAKAFAVDDMKTEQQQEALPRSHSLTSFNKKSSSPTALSLLLKSSIFKELVEKNSLINKEENNVVDETANQPQISSDDEFGEVVYDGINGDIPFSLSSTNDHGFEFQGQFSFSSLLGTLL</sequence>
<keyword evidence="2" id="KW-0805">Transcription regulation</keyword>
<dbReference type="PANTHER" id="PTHR32467:SF81">
    <property type="entry name" value="OS06G0145700 PROTEIN"/>
    <property type="match status" value="1"/>
</dbReference>
<dbReference type="PANTHER" id="PTHR32467">
    <property type="entry name" value="AP2-LIKE ETHYLENE-RESPONSIVE TRANSCRIPTION FACTOR"/>
    <property type="match status" value="1"/>
</dbReference>
<reference evidence="8" key="1">
    <citation type="journal article" date="2016" name="Nat. Genet.">
        <title>A high-quality carrot genome assembly provides new insights into carotenoid accumulation and asterid genome evolution.</title>
        <authorList>
            <person name="Iorizzo M."/>
            <person name="Ellison S."/>
            <person name="Senalik D."/>
            <person name="Zeng P."/>
            <person name="Satapoomin P."/>
            <person name="Huang J."/>
            <person name="Bowman M."/>
            <person name="Iovene M."/>
            <person name="Sanseverino W."/>
            <person name="Cavagnaro P."/>
            <person name="Yildiz M."/>
            <person name="Macko-Podgorni A."/>
            <person name="Moranska E."/>
            <person name="Grzebelus E."/>
            <person name="Grzebelus D."/>
            <person name="Ashrafi H."/>
            <person name="Zheng Z."/>
            <person name="Cheng S."/>
            <person name="Spooner D."/>
            <person name="Van Deynze A."/>
            <person name="Simon P."/>
        </authorList>
    </citation>
    <scope>NUCLEOTIDE SEQUENCE</scope>
    <source>
        <tissue evidence="8">Leaf</tissue>
    </source>
</reference>
<dbReference type="SUPFAM" id="SSF54171">
    <property type="entry name" value="DNA-binding domain"/>
    <property type="match status" value="2"/>
</dbReference>
<organism evidence="8 9">
    <name type="scientific">Daucus carota subsp. sativus</name>
    <name type="common">Carrot</name>
    <dbReference type="NCBI Taxonomy" id="79200"/>
    <lineage>
        <taxon>Eukaryota</taxon>
        <taxon>Viridiplantae</taxon>
        <taxon>Streptophyta</taxon>
        <taxon>Embryophyta</taxon>
        <taxon>Tracheophyta</taxon>
        <taxon>Spermatophyta</taxon>
        <taxon>Magnoliopsida</taxon>
        <taxon>eudicotyledons</taxon>
        <taxon>Gunneridae</taxon>
        <taxon>Pentapetalae</taxon>
        <taxon>asterids</taxon>
        <taxon>campanulids</taxon>
        <taxon>Apiales</taxon>
        <taxon>Apiaceae</taxon>
        <taxon>Apioideae</taxon>
        <taxon>Scandiceae</taxon>
        <taxon>Daucinae</taxon>
        <taxon>Daucus</taxon>
        <taxon>Daucus sect. Daucus</taxon>
    </lineage>
</organism>
<feature type="domain" description="AP2/ERF" evidence="7">
    <location>
        <begin position="71"/>
        <end position="134"/>
    </location>
</feature>
<evidence type="ECO:0000256" key="3">
    <source>
        <dbReference type="ARBA" id="ARBA00023125"/>
    </source>
</evidence>
<keyword evidence="9" id="KW-1185">Reference proteome</keyword>
<comment type="subcellular location">
    <subcellularLocation>
        <location evidence="1">Nucleus</location>
    </subcellularLocation>
</comment>
<evidence type="ECO:0000256" key="6">
    <source>
        <dbReference type="SAM" id="MobiDB-lite"/>
    </source>
</evidence>
<protein>
    <recommendedName>
        <fullName evidence="7">AP2/ERF domain-containing protein</fullName>
    </recommendedName>
</protein>
<evidence type="ECO:0000256" key="1">
    <source>
        <dbReference type="ARBA" id="ARBA00004123"/>
    </source>
</evidence>
<evidence type="ECO:0000259" key="7">
    <source>
        <dbReference type="PROSITE" id="PS51032"/>
    </source>
</evidence>
<dbReference type="PROSITE" id="PS51032">
    <property type="entry name" value="AP2_ERF"/>
    <property type="match status" value="2"/>
</dbReference>
<gene>
    <name evidence="8" type="ORF">DCAR_0312621</name>
</gene>